<protein>
    <submittedName>
        <fullName evidence="2">Uncharacterized protein</fullName>
    </submittedName>
</protein>
<gene>
    <name evidence="2" type="ORF">ALC62_08200</name>
</gene>
<feature type="region of interest" description="Disordered" evidence="1">
    <location>
        <begin position="53"/>
        <end position="91"/>
    </location>
</feature>
<dbReference type="Proteomes" id="UP000078542">
    <property type="component" value="Unassembled WGS sequence"/>
</dbReference>
<proteinExistence type="predicted"/>
<evidence type="ECO:0000313" key="2">
    <source>
        <dbReference type="EMBL" id="KYN00974.1"/>
    </source>
</evidence>
<accession>A0A195CLM4</accession>
<feature type="region of interest" description="Disordered" evidence="1">
    <location>
        <begin position="104"/>
        <end position="133"/>
    </location>
</feature>
<reference evidence="2 3" key="1">
    <citation type="submission" date="2016-03" db="EMBL/GenBank/DDBJ databases">
        <title>Cyphomyrmex costatus WGS genome.</title>
        <authorList>
            <person name="Nygaard S."/>
            <person name="Hu H."/>
            <person name="Boomsma J."/>
            <person name="Zhang G."/>
        </authorList>
    </citation>
    <scope>NUCLEOTIDE SEQUENCE [LARGE SCALE GENOMIC DNA]</scope>
    <source>
        <strain evidence="2">MS0001</strain>
        <tissue evidence="2">Whole body</tissue>
    </source>
</reference>
<feature type="compositionally biased region" description="Basic and acidic residues" evidence="1">
    <location>
        <begin position="67"/>
        <end position="85"/>
    </location>
</feature>
<evidence type="ECO:0000313" key="3">
    <source>
        <dbReference type="Proteomes" id="UP000078542"/>
    </source>
</evidence>
<evidence type="ECO:0000256" key="1">
    <source>
        <dbReference type="SAM" id="MobiDB-lite"/>
    </source>
</evidence>
<name>A0A195CLM4_9HYME</name>
<dbReference type="AlphaFoldDB" id="A0A195CLM4"/>
<feature type="non-terminal residue" evidence="2">
    <location>
        <position position="1"/>
    </location>
</feature>
<organism evidence="2 3">
    <name type="scientific">Cyphomyrmex costatus</name>
    <dbReference type="NCBI Taxonomy" id="456900"/>
    <lineage>
        <taxon>Eukaryota</taxon>
        <taxon>Metazoa</taxon>
        <taxon>Ecdysozoa</taxon>
        <taxon>Arthropoda</taxon>
        <taxon>Hexapoda</taxon>
        <taxon>Insecta</taxon>
        <taxon>Pterygota</taxon>
        <taxon>Neoptera</taxon>
        <taxon>Endopterygota</taxon>
        <taxon>Hymenoptera</taxon>
        <taxon>Apocrita</taxon>
        <taxon>Aculeata</taxon>
        <taxon>Formicoidea</taxon>
        <taxon>Formicidae</taxon>
        <taxon>Myrmicinae</taxon>
        <taxon>Cyphomyrmex</taxon>
    </lineage>
</organism>
<keyword evidence="3" id="KW-1185">Reference proteome</keyword>
<dbReference type="EMBL" id="KQ977642">
    <property type="protein sequence ID" value="KYN00974.1"/>
    <property type="molecule type" value="Genomic_DNA"/>
</dbReference>
<sequence length="133" mass="15188">AFTSEINGARNGVIVAPRRTFAPDITRYVHDRERNLHTTEPYKGSTVGVREVYARKKEKGRVTKSTQENEQRVKGTKRDGERKREDEEEEEIEYIRGVAARKVKRLSADDKTASRRPVASKGARGLARTVIEY</sequence>